<keyword evidence="3" id="KW-1185">Reference proteome</keyword>
<sequence length="19" mass="2389">MYLEWFNYVYMLLDNGSVM</sequence>
<evidence type="ECO:0000313" key="3">
    <source>
        <dbReference type="Proteomes" id="UP000032142"/>
    </source>
</evidence>
<dbReference type="EMBL" id="KN407978">
    <property type="protein sequence ID" value="KHG17301.1"/>
    <property type="molecule type" value="Genomic_DNA"/>
</dbReference>
<dbReference type="Proteomes" id="UP000032142">
    <property type="component" value="Unassembled WGS sequence"/>
</dbReference>
<evidence type="ECO:0000313" key="2">
    <source>
        <dbReference type="EMBL" id="KHG25241.1"/>
    </source>
</evidence>
<dbReference type="EMBL" id="KN431751">
    <property type="protein sequence ID" value="KHG25241.1"/>
    <property type="molecule type" value="Genomic_DNA"/>
</dbReference>
<proteinExistence type="predicted"/>
<reference evidence="3" key="2">
    <citation type="submission" date="2014-09" db="EMBL/GenBank/DDBJ databases">
        <authorList>
            <person name="Mudge J."/>
            <person name="Ramaraj T."/>
            <person name="Lindquist I.E."/>
            <person name="Bharti A.K."/>
            <person name="Sundararajan A."/>
            <person name="Cameron C.T."/>
            <person name="Woodward J.E."/>
            <person name="May G.D."/>
            <person name="Brubaker C."/>
            <person name="Broadhvest J."/>
            <person name="Wilkins T.A."/>
        </authorList>
    </citation>
    <scope>NUCLEOTIDE SEQUENCE</scope>
    <source>
        <strain evidence="3">cv. AKA8401</strain>
    </source>
</reference>
<dbReference type="AlphaFoldDB" id="A0A0B0PP97"/>
<gene>
    <name evidence="1" type="ORF">F383_22052</name>
    <name evidence="2" type="ORF">F383_32067</name>
</gene>
<name>A0A0B0PP97_GOSAR</name>
<accession>A0A0B0PP97</accession>
<organism evidence="2 3">
    <name type="scientific">Gossypium arboreum</name>
    <name type="common">Tree cotton</name>
    <name type="synonym">Gossypium nanking</name>
    <dbReference type="NCBI Taxonomy" id="29729"/>
    <lineage>
        <taxon>Eukaryota</taxon>
        <taxon>Viridiplantae</taxon>
        <taxon>Streptophyta</taxon>
        <taxon>Embryophyta</taxon>
        <taxon>Tracheophyta</taxon>
        <taxon>Spermatophyta</taxon>
        <taxon>Magnoliopsida</taxon>
        <taxon>eudicotyledons</taxon>
        <taxon>Gunneridae</taxon>
        <taxon>Pentapetalae</taxon>
        <taxon>rosids</taxon>
        <taxon>malvids</taxon>
        <taxon>Malvales</taxon>
        <taxon>Malvaceae</taxon>
        <taxon>Malvoideae</taxon>
        <taxon>Gossypium</taxon>
    </lineage>
</organism>
<reference evidence="2" key="1">
    <citation type="submission" date="2014-09" db="EMBL/GenBank/DDBJ databases">
        <title>G. arboreum L. cv. AKA8401 A2 genome assembly version 1.0.</title>
        <authorList>
            <person name="Mudge J."/>
            <person name="Ramaraj T."/>
            <person name="Lindquist I.E."/>
            <person name="Bharti A.K."/>
            <person name="Sundararajan A."/>
            <person name="Cameron C.T."/>
            <person name="Woodward J.E."/>
            <person name="May G.D."/>
            <person name="Brubaker C."/>
            <person name="Broadhvest J."/>
            <person name="Wilkins T.A."/>
        </authorList>
    </citation>
    <scope>NUCLEOTIDE SEQUENCE</scope>
</reference>
<protein>
    <submittedName>
        <fullName evidence="2">Uncharacterized protein</fullName>
    </submittedName>
</protein>
<evidence type="ECO:0000313" key="1">
    <source>
        <dbReference type="EMBL" id="KHG17301.1"/>
    </source>
</evidence>